<protein>
    <submittedName>
        <fullName evidence="1">Uncharacterized protein</fullName>
    </submittedName>
</protein>
<proteinExistence type="predicted"/>
<evidence type="ECO:0000313" key="2">
    <source>
        <dbReference type="Proteomes" id="UP000177625"/>
    </source>
</evidence>
<gene>
    <name evidence="1" type="ORF">RSE6_05667</name>
</gene>
<name>A0A1E1M8D4_RHYSE</name>
<dbReference type="Proteomes" id="UP000177625">
    <property type="component" value="Unassembled WGS sequence"/>
</dbReference>
<evidence type="ECO:0000313" key="1">
    <source>
        <dbReference type="EMBL" id="CZT45362.1"/>
    </source>
</evidence>
<reference evidence="2" key="1">
    <citation type="submission" date="2016-03" db="EMBL/GenBank/DDBJ databases">
        <authorList>
            <person name="Guldener U."/>
        </authorList>
    </citation>
    <scope>NUCLEOTIDE SEQUENCE [LARGE SCALE GENOMIC DNA]</scope>
</reference>
<dbReference type="AlphaFoldDB" id="A0A1E1M8D4"/>
<keyword evidence="2" id="KW-1185">Reference proteome</keyword>
<sequence>MIRSQYRISGVLNPDGHFVENISVVSKSGAKRNKA</sequence>
<organism evidence="1 2">
    <name type="scientific">Rhynchosporium secalis</name>
    <name type="common">Barley scald fungus</name>
    <dbReference type="NCBI Taxonomy" id="38038"/>
    <lineage>
        <taxon>Eukaryota</taxon>
        <taxon>Fungi</taxon>
        <taxon>Dikarya</taxon>
        <taxon>Ascomycota</taxon>
        <taxon>Pezizomycotina</taxon>
        <taxon>Leotiomycetes</taxon>
        <taxon>Helotiales</taxon>
        <taxon>Ploettnerulaceae</taxon>
        <taxon>Rhynchosporium</taxon>
    </lineage>
</organism>
<accession>A0A1E1M8D4</accession>
<dbReference type="EMBL" id="FJVC01000212">
    <property type="protein sequence ID" value="CZT45362.1"/>
    <property type="molecule type" value="Genomic_DNA"/>
</dbReference>